<protein>
    <submittedName>
        <fullName evidence="1">Uncharacterized protein</fullName>
    </submittedName>
</protein>
<accession>A0A3N4JVX8</accession>
<dbReference type="OrthoDB" id="5421701at2759"/>
<reference evidence="1 2" key="1">
    <citation type="journal article" date="2018" name="Nat. Ecol. Evol.">
        <title>Pezizomycetes genomes reveal the molecular basis of ectomycorrhizal truffle lifestyle.</title>
        <authorList>
            <person name="Murat C."/>
            <person name="Payen T."/>
            <person name="Noel B."/>
            <person name="Kuo A."/>
            <person name="Morin E."/>
            <person name="Chen J."/>
            <person name="Kohler A."/>
            <person name="Krizsan K."/>
            <person name="Balestrini R."/>
            <person name="Da Silva C."/>
            <person name="Montanini B."/>
            <person name="Hainaut M."/>
            <person name="Levati E."/>
            <person name="Barry K.W."/>
            <person name="Belfiori B."/>
            <person name="Cichocki N."/>
            <person name="Clum A."/>
            <person name="Dockter R.B."/>
            <person name="Fauchery L."/>
            <person name="Guy J."/>
            <person name="Iotti M."/>
            <person name="Le Tacon F."/>
            <person name="Lindquist E.A."/>
            <person name="Lipzen A."/>
            <person name="Malagnac F."/>
            <person name="Mello A."/>
            <person name="Molinier V."/>
            <person name="Miyauchi S."/>
            <person name="Poulain J."/>
            <person name="Riccioni C."/>
            <person name="Rubini A."/>
            <person name="Sitrit Y."/>
            <person name="Splivallo R."/>
            <person name="Traeger S."/>
            <person name="Wang M."/>
            <person name="Zifcakova L."/>
            <person name="Wipf D."/>
            <person name="Zambonelli A."/>
            <person name="Paolocci F."/>
            <person name="Nowrousian M."/>
            <person name="Ottonello S."/>
            <person name="Baldrian P."/>
            <person name="Spatafora J.W."/>
            <person name="Henrissat B."/>
            <person name="Nagy L.G."/>
            <person name="Aury J.M."/>
            <person name="Wincker P."/>
            <person name="Grigoriev I.V."/>
            <person name="Bonfante P."/>
            <person name="Martin F.M."/>
        </authorList>
    </citation>
    <scope>NUCLEOTIDE SEQUENCE [LARGE SCALE GENOMIC DNA]</scope>
    <source>
        <strain evidence="1 2">120613-1</strain>
    </source>
</reference>
<name>A0A3N4JVX8_9PEZI</name>
<sequence>MPYRWRCCKCDNGWMTIQAEQNICTWSECRHVKCNGCDQKNMAAPLGSGGGDIIIGGGRQGGGRGGIGRGGCCGHFISHSHSHVEIALDEEEGDSRISECSTALVHSSLLALHQPID</sequence>
<dbReference type="Proteomes" id="UP000276215">
    <property type="component" value="Unassembled WGS sequence"/>
</dbReference>
<gene>
    <name evidence="1" type="ORF">L873DRAFT_1589671</name>
</gene>
<evidence type="ECO:0000313" key="2">
    <source>
        <dbReference type="Proteomes" id="UP000276215"/>
    </source>
</evidence>
<dbReference type="EMBL" id="ML120367">
    <property type="protein sequence ID" value="RPB02510.1"/>
    <property type="molecule type" value="Genomic_DNA"/>
</dbReference>
<dbReference type="AlphaFoldDB" id="A0A3N4JVX8"/>
<evidence type="ECO:0000313" key="1">
    <source>
        <dbReference type="EMBL" id="RPB02510.1"/>
    </source>
</evidence>
<keyword evidence="2" id="KW-1185">Reference proteome</keyword>
<organism evidence="1 2">
    <name type="scientific">Choiromyces venosus 120613-1</name>
    <dbReference type="NCBI Taxonomy" id="1336337"/>
    <lineage>
        <taxon>Eukaryota</taxon>
        <taxon>Fungi</taxon>
        <taxon>Dikarya</taxon>
        <taxon>Ascomycota</taxon>
        <taxon>Pezizomycotina</taxon>
        <taxon>Pezizomycetes</taxon>
        <taxon>Pezizales</taxon>
        <taxon>Tuberaceae</taxon>
        <taxon>Choiromyces</taxon>
    </lineage>
</organism>
<proteinExistence type="predicted"/>
<feature type="non-terminal residue" evidence="1">
    <location>
        <position position="117"/>
    </location>
</feature>